<reference evidence="2 3" key="1">
    <citation type="submission" date="2019-07" db="EMBL/GenBank/DDBJ databases">
        <title>Draft genome assembly of a fouling barnacle, Amphibalanus amphitrite (Darwin, 1854): The first reference genome for Thecostraca.</title>
        <authorList>
            <person name="Kim W."/>
        </authorList>
    </citation>
    <scope>NUCLEOTIDE SEQUENCE [LARGE SCALE GENOMIC DNA]</scope>
    <source>
        <strain evidence="2">SNU_AA5</strain>
        <tissue evidence="2">Soma without cirri and trophi</tissue>
    </source>
</reference>
<dbReference type="EMBL" id="VIIS01002228">
    <property type="protein sequence ID" value="KAF0286794.1"/>
    <property type="molecule type" value="Genomic_DNA"/>
</dbReference>
<evidence type="ECO:0000313" key="2">
    <source>
        <dbReference type="EMBL" id="KAF0286794.1"/>
    </source>
</evidence>
<name>A0A6A4V5E9_AMPAM</name>
<comment type="caution">
    <text evidence="2">The sequence shown here is derived from an EMBL/GenBank/DDBJ whole genome shotgun (WGS) entry which is preliminary data.</text>
</comment>
<sequence>MTEGEPLTAEQAQILFESEQIHMLLGGGLGAEPSGVSSVKRETNPFETGSFDKIMSGLFGSGSVPPISLPMKSSAPGPAPVESRVCGTPCHI</sequence>
<evidence type="ECO:0000256" key="1">
    <source>
        <dbReference type="SAM" id="MobiDB-lite"/>
    </source>
</evidence>
<organism evidence="2 3">
    <name type="scientific">Amphibalanus amphitrite</name>
    <name type="common">Striped barnacle</name>
    <name type="synonym">Balanus amphitrite</name>
    <dbReference type="NCBI Taxonomy" id="1232801"/>
    <lineage>
        <taxon>Eukaryota</taxon>
        <taxon>Metazoa</taxon>
        <taxon>Ecdysozoa</taxon>
        <taxon>Arthropoda</taxon>
        <taxon>Crustacea</taxon>
        <taxon>Multicrustacea</taxon>
        <taxon>Cirripedia</taxon>
        <taxon>Thoracica</taxon>
        <taxon>Thoracicalcarea</taxon>
        <taxon>Balanomorpha</taxon>
        <taxon>Balanoidea</taxon>
        <taxon>Balanidae</taxon>
        <taxon>Amphibalaninae</taxon>
        <taxon>Amphibalanus</taxon>
    </lineage>
</organism>
<dbReference type="AlphaFoldDB" id="A0A6A4V5E9"/>
<protein>
    <submittedName>
        <fullName evidence="2">Uncharacterized protein</fullName>
    </submittedName>
</protein>
<evidence type="ECO:0000313" key="3">
    <source>
        <dbReference type="Proteomes" id="UP000440578"/>
    </source>
</evidence>
<accession>A0A6A4V5E9</accession>
<keyword evidence="3" id="KW-1185">Reference proteome</keyword>
<gene>
    <name evidence="2" type="ORF">FJT64_014730</name>
</gene>
<dbReference type="Proteomes" id="UP000440578">
    <property type="component" value="Unassembled WGS sequence"/>
</dbReference>
<feature type="region of interest" description="Disordered" evidence="1">
    <location>
        <begin position="65"/>
        <end position="92"/>
    </location>
</feature>
<proteinExistence type="predicted"/>